<name>A0A8J8NGD9_HALGN</name>
<proteinExistence type="predicted"/>
<dbReference type="AlphaFoldDB" id="A0A8J8NGD9"/>
<feature type="region of interest" description="Disordered" evidence="1">
    <location>
        <begin position="1"/>
        <end position="43"/>
    </location>
</feature>
<feature type="region of interest" description="Disordered" evidence="1">
    <location>
        <begin position="121"/>
        <end position="294"/>
    </location>
</feature>
<feature type="compositionally biased region" description="Polar residues" evidence="1">
    <location>
        <begin position="85"/>
        <end position="102"/>
    </location>
</feature>
<feature type="compositionally biased region" description="Polar residues" evidence="1">
    <location>
        <begin position="403"/>
        <end position="432"/>
    </location>
</feature>
<keyword evidence="3" id="KW-1185">Reference proteome</keyword>
<feature type="region of interest" description="Disordered" evidence="1">
    <location>
        <begin position="393"/>
        <end position="454"/>
    </location>
</feature>
<feature type="compositionally biased region" description="Polar residues" evidence="1">
    <location>
        <begin position="278"/>
        <end position="291"/>
    </location>
</feature>
<dbReference type="Proteomes" id="UP000785679">
    <property type="component" value="Unassembled WGS sequence"/>
</dbReference>
<protein>
    <submittedName>
        <fullName evidence="2">Uncharacterized protein</fullName>
    </submittedName>
</protein>
<evidence type="ECO:0000313" key="3">
    <source>
        <dbReference type="Proteomes" id="UP000785679"/>
    </source>
</evidence>
<sequence>MEDTPQSSSDSDFKKSLDFERQGDPQFDTDKQSSAGGPNAKGKSALKLNLEGVKLGFPANVARRIPDNEDILALDDIQARIDGSTFNSRLHTPNNASQSGRMTNRDGPISYRKIFPEQILTQRGQREDGQNQTNVTQDGGYQTAVSDRSRAGMLQKNSKKKSDGRRSPMFRQENSREKSRSSGSDSSQHRNGAENEVNGETQSNHNITSEDAARERRDSQTLELTGGKKHEGRVGRQQAYRNSDELDYRDVQLEYPTNPQSMRREKSSHRKGMHKIQNDLSGSQTPESFTSDQDQDFDDFRQDYEEEEVGDIDIEEDKNEGMENSIGTNGLRELIGDIKNLPRGTTDTFESRDRNNFMQQTFKLKEQLRDVQGHIASSQDQVQSDAFDLTIHKHKDKLESDSPKSSSIQNIKESQSSKANHSDGQGPEQNQPVVKRDDTLNKPQRRQRKNKVFI</sequence>
<feature type="compositionally biased region" description="Polar residues" evidence="1">
    <location>
        <begin position="198"/>
        <end position="209"/>
    </location>
</feature>
<accession>A0A8J8NGD9</accession>
<comment type="caution">
    <text evidence="2">The sequence shown here is derived from an EMBL/GenBank/DDBJ whole genome shotgun (WGS) entry which is preliminary data.</text>
</comment>
<feature type="region of interest" description="Disordered" evidence="1">
    <location>
        <begin position="85"/>
        <end position="108"/>
    </location>
</feature>
<gene>
    <name evidence="2" type="ORF">FGO68_gene6201</name>
</gene>
<evidence type="ECO:0000313" key="2">
    <source>
        <dbReference type="EMBL" id="TNV74641.1"/>
    </source>
</evidence>
<organism evidence="2 3">
    <name type="scientific">Halteria grandinella</name>
    <dbReference type="NCBI Taxonomy" id="5974"/>
    <lineage>
        <taxon>Eukaryota</taxon>
        <taxon>Sar</taxon>
        <taxon>Alveolata</taxon>
        <taxon>Ciliophora</taxon>
        <taxon>Intramacronucleata</taxon>
        <taxon>Spirotrichea</taxon>
        <taxon>Stichotrichia</taxon>
        <taxon>Sporadotrichida</taxon>
        <taxon>Halteriidae</taxon>
        <taxon>Halteria</taxon>
    </lineage>
</organism>
<reference evidence="2" key="1">
    <citation type="submission" date="2019-06" db="EMBL/GenBank/DDBJ databases">
        <authorList>
            <person name="Zheng W."/>
        </authorList>
    </citation>
    <scope>NUCLEOTIDE SEQUENCE</scope>
    <source>
        <strain evidence="2">QDHG01</strain>
    </source>
</reference>
<feature type="compositionally biased region" description="Basic and acidic residues" evidence="1">
    <location>
        <begin position="11"/>
        <end position="31"/>
    </location>
</feature>
<feature type="compositionally biased region" description="Polar residues" evidence="1">
    <location>
        <begin position="130"/>
        <end position="146"/>
    </location>
</feature>
<dbReference type="EMBL" id="RRYP01016749">
    <property type="protein sequence ID" value="TNV74641.1"/>
    <property type="molecule type" value="Genomic_DNA"/>
</dbReference>
<feature type="compositionally biased region" description="Basic and acidic residues" evidence="1">
    <location>
        <begin position="211"/>
        <end position="234"/>
    </location>
</feature>
<evidence type="ECO:0000256" key="1">
    <source>
        <dbReference type="SAM" id="MobiDB-lite"/>
    </source>
</evidence>
<feature type="compositionally biased region" description="Basic residues" evidence="1">
    <location>
        <begin position="443"/>
        <end position="454"/>
    </location>
</feature>
<feature type="compositionally biased region" description="Basic and acidic residues" evidence="1">
    <location>
        <begin position="242"/>
        <end position="252"/>
    </location>
</feature>